<dbReference type="Pfam" id="PF02050">
    <property type="entry name" value="FliJ"/>
    <property type="match status" value="1"/>
</dbReference>
<dbReference type="InterPro" id="IPR012823">
    <property type="entry name" value="Flagell_FliJ"/>
</dbReference>
<comment type="subcellular location">
    <subcellularLocation>
        <location evidence="1">Cell membrane</location>
        <topology evidence="1">Peripheral membrane protein</topology>
        <orientation evidence="1">Cytoplasmic side</orientation>
    </subcellularLocation>
</comment>
<dbReference type="GO" id="GO:0071973">
    <property type="term" value="P:bacterial-type flagellum-dependent cell motility"/>
    <property type="evidence" value="ECO:0007669"/>
    <property type="project" value="InterPro"/>
</dbReference>
<keyword evidence="11" id="KW-0282">Flagellum</keyword>
<protein>
    <recommendedName>
        <fullName evidence="3">Flagellar FliJ protein</fullName>
    </recommendedName>
</protein>
<gene>
    <name evidence="11" type="ORF">FHS30_001605</name>
</gene>
<keyword evidence="11" id="KW-0966">Cell projection</keyword>
<dbReference type="GO" id="GO:0006935">
    <property type="term" value="P:chemotaxis"/>
    <property type="evidence" value="ECO:0007669"/>
    <property type="project" value="UniProtKB-KW"/>
</dbReference>
<dbReference type="GO" id="GO:0009288">
    <property type="term" value="C:bacterial-type flagellum"/>
    <property type="evidence" value="ECO:0007669"/>
    <property type="project" value="InterPro"/>
</dbReference>
<dbReference type="EMBL" id="JACHXZ010000002">
    <property type="protein sequence ID" value="MBB3168421.1"/>
    <property type="molecule type" value="Genomic_DNA"/>
</dbReference>
<evidence type="ECO:0000313" key="12">
    <source>
        <dbReference type="Proteomes" id="UP000559987"/>
    </source>
</evidence>
<dbReference type="Gene3D" id="1.10.287.1700">
    <property type="match status" value="1"/>
</dbReference>
<dbReference type="GO" id="GO:0015031">
    <property type="term" value="P:protein transport"/>
    <property type="evidence" value="ECO:0007669"/>
    <property type="project" value="UniProtKB-KW"/>
</dbReference>
<evidence type="ECO:0000256" key="2">
    <source>
        <dbReference type="ARBA" id="ARBA00010004"/>
    </source>
</evidence>
<keyword evidence="7" id="KW-1005">Bacterial flagellum biogenesis</keyword>
<evidence type="ECO:0000256" key="8">
    <source>
        <dbReference type="ARBA" id="ARBA00022927"/>
    </source>
</evidence>
<reference evidence="11 12" key="1">
    <citation type="submission" date="2020-08" db="EMBL/GenBank/DDBJ databases">
        <title>Genomic Encyclopedia of Type Strains, Phase III (KMG-III): the genomes of soil and plant-associated and newly described type strains.</title>
        <authorList>
            <person name="Whitman W."/>
        </authorList>
    </citation>
    <scope>NUCLEOTIDE SEQUENCE [LARGE SCALE GENOMIC DNA]</scope>
    <source>
        <strain evidence="11 12">CECT 8571</strain>
    </source>
</reference>
<evidence type="ECO:0000313" key="11">
    <source>
        <dbReference type="EMBL" id="MBB3168421.1"/>
    </source>
</evidence>
<dbReference type="PANTHER" id="PTHR38786:SF1">
    <property type="entry name" value="FLAGELLAR FLIJ PROTEIN"/>
    <property type="match status" value="1"/>
</dbReference>
<keyword evidence="9" id="KW-0472">Membrane</keyword>
<evidence type="ECO:0000256" key="4">
    <source>
        <dbReference type="ARBA" id="ARBA00022448"/>
    </source>
</evidence>
<organism evidence="11 12">
    <name type="scientific">Simiduia aestuariiviva</name>
    <dbReference type="NCBI Taxonomy" id="1510459"/>
    <lineage>
        <taxon>Bacteria</taxon>
        <taxon>Pseudomonadati</taxon>
        <taxon>Pseudomonadota</taxon>
        <taxon>Gammaproteobacteria</taxon>
        <taxon>Cellvibrionales</taxon>
        <taxon>Cellvibrionaceae</taxon>
        <taxon>Simiduia</taxon>
    </lineage>
</organism>
<keyword evidence="11" id="KW-0969">Cilium</keyword>
<proteinExistence type="inferred from homology"/>
<evidence type="ECO:0000256" key="9">
    <source>
        <dbReference type="ARBA" id="ARBA00023136"/>
    </source>
</evidence>
<keyword evidence="4" id="KW-0813">Transport</keyword>
<dbReference type="InterPro" id="IPR052570">
    <property type="entry name" value="FliJ"/>
</dbReference>
<keyword evidence="8" id="KW-0653">Protein transport</keyword>
<comment type="caution">
    <text evidence="11">The sequence shown here is derived from an EMBL/GenBank/DDBJ whole genome shotgun (WGS) entry which is preliminary data.</text>
</comment>
<dbReference type="PANTHER" id="PTHR38786">
    <property type="entry name" value="FLAGELLAR FLIJ PROTEIN"/>
    <property type="match status" value="1"/>
</dbReference>
<evidence type="ECO:0000256" key="5">
    <source>
        <dbReference type="ARBA" id="ARBA00022475"/>
    </source>
</evidence>
<dbReference type="InterPro" id="IPR053716">
    <property type="entry name" value="Flag_assembly_chemotaxis_eff"/>
</dbReference>
<dbReference type="RefSeq" id="WP_183909903.1">
    <property type="nucleotide sequence ID" value="NZ_JACHXZ010000002.1"/>
</dbReference>
<accession>A0A839UNW1</accession>
<evidence type="ECO:0000256" key="6">
    <source>
        <dbReference type="ARBA" id="ARBA00022500"/>
    </source>
</evidence>
<comment type="similarity">
    <text evidence="2">Belongs to the FliJ family.</text>
</comment>
<keyword evidence="6" id="KW-0145">Chemotaxis</keyword>
<evidence type="ECO:0000256" key="7">
    <source>
        <dbReference type="ARBA" id="ARBA00022795"/>
    </source>
</evidence>
<evidence type="ECO:0000256" key="10">
    <source>
        <dbReference type="ARBA" id="ARBA00023225"/>
    </source>
</evidence>
<dbReference type="GO" id="GO:0044781">
    <property type="term" value="P:bacterial-type flagellum organization"/>
    <property type="evidence" value="ECO:0007669"/>
    <property type="project" value="UniProtKB-KW"/>
</dbReference>
<evidence type="ECO:0000256" key="3">
    <source>
        <dbReference type="ARBA" id="ARBA00020392"/>
    </source>
</evidence>
<keyword evidence="12" id="KW-1185">Reference proteome</keyword>
<name>A0A839UNW1_9GAMM</name>
<evidence type="ECO:0000256" key="1">
    <source>
        <dbReference type="ARBA" id="ARBA00004413"/>
    </source>
</evidence>
<dbReference type="Proteomes" id="UP000559987">
    <property type="component" value="Unassembled WGS sequence"/>
</dbReference>
<sequence length="147" mass="17477">MNTQQKRALLLIKLAKRKEDQAAEVLGHWRQRMAAQTEQLAELGRYQSAYLDAARKPSQSVYQLQSYRQFLTQLDHVIAEQQARMLQIEQQFEHYCQQWRLLHQRRKMLEDYQSRIDQEAQKAINKLWDKMCDELSARPSGEDSALL</sequence>
<dbReference type="AlphaFoldDB" id="A0A839UNW1"/>
<dbReference type="GO" id="GO:0005886">
    <property type="term" value="C:plasma membrane"/>
    <property type="evidence" value="ECO:0007669"/>
    <property type="project" value="UniProtKB-SubCell"/>
</dbReference>
<keyword evidence="10" id="KW-1006">Bacterial flagellum protein export</keyword>
<keyword evidence="5" id="KW-1003">Cell membrane</keyword>